<feature type="domain" description="PKD-like" evidence="5">
    <location>
        <begin position="686"/>
        <end position="756"/>
    </location>
</feature>
<dbReference type="InterPro" id="IPR045829">
    <property type="entry name" value="PKD_6"/>
</dbReference>
<dbReference type="Pfam" id="PF18962">
    <property type="entry name" value="Por_Secre_tail"/>
    <property type="match status" value="1"/>
</dbReference>
<dbReference type="OrthoDB" id="9757809at2"/>
<dbReference type="NCBIfam" id="TIGR04183">
    <property type="entry name" value="Por_Secre_tail"/>
    <property type="match status" value="1"/>
</dbReference>
<dbReference type="InterPro" id="IPR015943">
    <property type="entry name" value="WD40/YVTN_repeat-like_dom_sf"/>
</dbReference>
<evidence type="ECO:0000259" key="3">
    <source>
        <dbReference type="Pfam" id="PF14870"/>
    </source>
</evidence>
<keyword evidence="2" id="KW-0604">Photosystem II</keyword>
<dbReference type="Proteomes" id="UP000283522">
    <property type="component" value="Unassembled WGS sequence"/>
</dbReference>
<evidence type="ECO:0000256" key="2">
    <source>
        <dbReference type="ARBA" id="ARBA00023276"/>
    </source>
</evidence>
<feature type="domain" description="Photosynthesis system II assembly factor Ycf48/Hcf136-like" evidence="3">
    <location>
        <begin position="183"/>
        <end position="275"/>
    </location>
</feature>
<dbReference type="PANTHER" id="PTHR47199:SF2">
    <property type="entry name" value="PHOTOSYSTEM II STABILITY_ASSEMBLY FACTOR HCF136, CHLOROPLASTIC"/>
    <property type="match status" value="1"/>
</dbReference>
<dbReference type="EMBL" id="QXML01000001">
    <property type="protein sequence ID" value="RIW18548.1"/>
    <property type="molecule type" value="Genomic_DNA"/>
</dbReference>
<gene>
    <name evidence="6" type="ORF">D0X99_02355</name>
</gene>
<comment type="caution">
    <text evidence="6">The sequence shown here is derived from an EMBL/GenBank/DDBJ whole genome shotgun (WGS) entry which is preliminary data.</text>
</comment>
<dbReference type="PANTHER" id="PTHR47199">
    <property type="entry name" value="PHOTOSYSTEM II STABILITY/ASSEMBLY FACTOR HCF136, CHLOROPLASTIC"/>
    <property type="match status" value="1"/>
</dbReference>
<evidence type="ECO:0000313" key="6">
    <source>
        <dbReference type="EMBL" id="RIW18548.1"/>
    </source>
</evidence>
<dbReference type="InterPro" id="IPR028203">
    <property type="entry name" value="PSII_CF48-like_dom"/>
</dbReference>
<dbReference type="InterPro" id="IPR026444">
    <property type="entry name" value="Secre_tail"/>
</dbReference>
<accession>A0A418PWL8</accession>
<name>A0A418PWL8_9BACT</name>
<sequence>MNRLSAIVFFLLFFSYSGWSQTWTRMQSWGLDFESIHWINDQEGIIVGEKLIIRTSNGGTTWEEVLQKFDTRFYDVVFFGAEKGVAIGEKGAVFLTNDKGKSWQKRESGTTNDLLSISKTSVSEVVAVGKNGEIRISYDFGNTWQKVVSGTTVQLNDITFVNQNMAFIAADDGKYLKSFDMGTTWTLSNLSVSNDLYGIAFSSDLIGYLVGENGLFQKTVDGGQTWTNLNSTTTTTLRKVTFSPLDVRIVVAVGDLGNIIRTTNSGSTFSKVNLGASATRKISNTSFKPNSNQQVAIGQDGYLLNSANAGANWTQGLGGIRNHFSSVDFKNQTTGFISGQSGNLFVTSNSATSLINRPLPEPIDIRTIDFWNTGFGYTSSAQGKIYRTGNSGSTWVPVFNPSGKTISGFYLFAPSVLYAAGSQGYITKSFDSGVTWDQTVVSNTSANLKDVVFFDFAVGFAIGEKGQISWSFGGNIWENIPKVTQENLNALAKLDTTRALIVGDGGIILKTEDKAKNWKIISSGTTKNLNSIDFFNEKVGFIAGDEGLALISLDGGETWVNSPTGTVRNLTGVSAGTDTRAYFVGEDGTILSYTCIPPAGSLGAITGDTQSCILSTVYSVNATPLPGSEIIWRVDGGEIISGQGTAKIEVEWTSPGRNAVLVSRSNFCGSGETSSLEVTVGSTPPSNLTIIGEGSTCRESTYVYSLPNSEGTTYTWTATGGEITKGHGTHQVEIRWNQSGQQLVSVSQENRCGKTNPVIKTVIVKSAPSQPSPISGEPQVGLGEQIYEIERIAGLDYRWTISGTGGKIISGQGTGRIVVLWDKEGDFELAVEAQNECNFGPKRVLSVNVNVITALEPAPVTQLKIYPNPSQGQVTITSSGLDSWTNLIVFNPMGQLIQSQDISTGQTEINLSGLPRGLVLIQLQGKNGNLSKKVLVR</sequence>
<keyword evidence="7" id="KW-1185">Reference proteome</keyword>
<feature type="domain" description="Photosynthesis system II assembly factor Ycf48/Hcf136-like" evidence="3">
    <location>
        <begin position="469"/>
        <end position="593"/>
    </location>
</feature>
<dbReference type="Pfam" id="PF14870">
    <property type="entry name" value="PSII_BNR"/>
    <property type="match status" value="2"/>
</dbReference>
<dbReference type="RefSeq" id="WP_119476025.1">
    <property type="nucleotide sequence ID" value="NZ_QXML01000001.1"/>
</dbReference>
<dbReference type="SUPFAM" id="SSF50939">
    <property type="entry name" value="Sialidases"/>
    <property type="match status" value="1"/>
</dbReference>
<evidence type="ECO:0000259" key="4">
    <source>
        <dbReference type="Pfam" id="PF18962"/>
    </source>
</evidence>
<proteinExistence type="predicted"/>
<evidence type="ECO:0000313" key="7">
    <source>
        <dbReference type="Proteomes" id="UP000283522"/>
    </source>
</evidence>
<dbReference type="AlphaFoldDB" id="A0A418PWL8"/>
<dbReference type="SUPFAM" id="SSF110296">
    <property type="entry name" value="Oligoxyloglucan reducing end-specific cellobiohydrolase"/>
    <property type="match status" value="2"/>
</dbReference>
<feature type="domain" description="Secretion system C-terminal sorting" evidence="4">
    <location>
        <begin position="865"/>
        <end position="936"/>
    </location>
</feature>
<dbReference type="GO" id="GO:0015979">
    <property type="term" value="P:photosynthesis"/>
    <property type="evidence" value="ECO:0007669"/>
    <property type="project" value="UniProtKB-KW"/>
</dbReference>
<dbReference type="InterPro" id="IPR036278">
    <property type="entry name" value="Sialidase_sf"/>
</dbReference>
<reference evidence="6 7" key="1">
    <citation type="submission" date="2018-09" db="EMBL/GenBank/DDBJ databases">
        <authorList>
            <person name="Wang X."/>
            <person name="Du Z."/>
        </authorList>
    </citation>
    <scope>NUCLEOTIDE SEQUENCE [LARGE SCALE GENOMIC DNA]</scope>
    <source>
        <strain evidence="6 7">N3</strain>
    </source>
</reference>
<feature type="domain" description="PKD-like" evidence="5">
    <location>
        <begin position="602"/>
        <end position="678"/>
    </location>
</feature>
<dbReference type="Gene3D" id="2.130.10.10">
    <property type="entry name" value="YVTN repeat-like/Quinoprotein amine dehydrogenase"/>
    <property type="match status" value="3"/>
</dbReference>
<feature type="domain" description="PKD-like" evidence="5">
    <location>
        <begin position="768"/>
        <end position="847"/>
    </location>
</feature>
<protein>
    <submittedName>
        <fullName evidence="6">T9SS C-terminal target domain-containing protein</fullName>
    </submittedName>
</protein>
<dbReference type="Pfam" id="PF19408">
    <property type="entry name" value="PKD_6"/>
    <property type="match status" value="3"/>
</dbReference>
<evidence type="ECO:0000256" key="1">
    <source>
        <dbReference type="ARBA" id="ARBA00022531"/>
    </source>
</evidence>
<evidence type="ECO:0000259" key="5">
    <source>
        <dbReference type="Pfam" id="PF19408"/>
    </source>
</evidence>
<keyword evidence="1" id="KW-0602">Photosynthesis</keyword>
<organism evidence="6 7">
    <name type="scientific">Algoriphagus lacus</name>
    <dbReference type="NCBI Taxonomy" id="2056311"/>
    <lineage>
        <taxon>Bacteria</taxon>
        <taxon>Pseudomonadati</taxon>
        <taxon>Bacteroidota</taxon>
        <taxon>Cytophagia</taxon>
        <taxon>Cytophagales</taxon>
        <taxon>Cyclobacteriaceae</taxon>
        <taxon>Algoriphagus</taxon>
    </lineage>
</organism>
<dbReference type="GO" id="GO:0009523">
    <property type="term" value="C:photosystem II"/>
    <property type="evidence" value="ECO:0007669"/>
    <property type="project" value="UniProtKB-KW"/>
</dbReference>